<dbReference type="AlphaFoldDB" id="A0A804L2Y0"/>
<dbReference type="GO" id="GO:0006820">
    <property type="term" value="P:monoatomic anion transport"/>
    <property type="evidence" value="ECO:0000318"/>
    <property type="project" value="GO_Central"/>
</dbReference>
<evidence type="ECO:0000313" key="13">
    <source>
        <dbReference type="Proteomes" id="UP000012960"/>
    </source>
</evidence>
<dbReference type="PANTHER" id="PTHR31618">
    <property type="entry name" value="MECHANOSENSITIVE ION CHANNEL PROTEIN 5"/>
    <property type="match status" value="1"/>
</dbReference>
<feature type="transmembrane region" description="Helical" evidence="9">
    <location>
        <begin position="703"/>
        <end position="726"/>
    </location>
</feature>
<proteinExistence type="inferred from homology"/>
<dbReference type="Gramene" id="Ma11_t01140.1">
    <property type="protein sequence ID" value="Ma11_p01140.1"/>
    <property type="gene ID" value="Ma11_g01140"/>
</dbReference>
<feature type="transmembrane region" description="Helical" evidence="9">
    <location>
        <begin position="313"/>
        <end position="338"/>
    </location>
</feature>
<name>A0A804L2Y0_MUSAM</name>
<dbReference type="InParanoid" id="A0A804L2Y0"/>
<evidence type="ECO:0000256" key="1">
    <source>
        <dbReference type="ARBA" id="ARBA00004141"/>
    </source>
</evidence>
<dbReference type="SUPFAM" id="SSF50182">
    <property type="entry name" value="Sm-like ribonucleoproteins"/>
    <property type="match status" value="1"/>
</dbReference>
<evidence type="ECO:0000256" key="8">
    <source>
        <dbReference type="SAM" id="MobiDB-lite"/>
    </source>
</evidence>
<feature type="region of interest" description="Disordered" evidence="8">
    <location>
        <begin position="151"/>
        <end position="218"/>
    </location>
</feature>
<accession>A0A804L2Y0</accession>
<evidence type="ECO:0000256" key="7">
    <source>
        <dbReference type="PIRNR" id="PIRNR017209"/>
    </source>
</evidence>
<dbReference type="Gene3D" id="2.30.30.60">
    <property type="match status" value="1"/>
</dbReference>
<feature type="transmembrane region" description="Helical" evidence="9">
    <location>
        <begin position="732"/>
        <end position="756"/>
    </location>
</feature>
<comment type="subcellular location">
    <subcellularLocation>
        <location evidence="1">Membrane</location>
        <topology evidence="1">Multi-pass membrane protein</topology>
    </subcellularLocation>
</comment>
<keyword evidence="4 9" id="KW-0812">Transmembrane</keyword>
<gene>
    <name evidence="11" type="ORF">GSMUA_24250.1</name>
</gene>
<protein>
    <recommendedName>
        <fullName evidence="7">Mechanosensitive ion channel protein</fullName>
    </recommendedName>
</protein>
<feature type="compositionally biased region" description="Acidic residues" evidence="8">
    <location>
        <begin position="186"/>
        <end position="196"/>
    </location>
</feature>
<feature type="compositionally biased region" description="Low complexity" evidence="8">
    <location>
        <begin position="155"/>
        <end position="164"/>
    </location>
</feature>
<evidence type="ECO:0000256" key="9">
    <source>
        <dbReference type="SAM" id="Phobius"/>
    </source>
</evidence>
<feature type="region of interest" description="Disordered" evidence="8">
    <location>
        <begin position="1"/>
        <end position="20"/>
    </location>
</feature>
<feature type="domain" description="Mechanosensitive ion channel MscS" evidence="10">
    <location>
        <begin position="751"/>
        <end position="807"/>
    </location>
</feature>
<comment type="similarity">
    <text evidence="2 7">Belongs to the MscS (TC 1.A.23) family.</text>
</comment>
<dbReference type="GO" id="GO:0005886">
    <property type="term" value="C:plasma membrane"/>
    <property type="evidence" value="ECO:0000318"/>
    <property type="project" value="GO_Central"/>
</dbReference>
<dbReference type="FunFam" id="2.30.30.60:FF:000003">
    <property type="entry name" value="Predicted mechanosensitive ion channel"/>
    <property type="match status" value="1"/>
</dbReference>
<evidence type="ECO:0000256" key="2">
    <source>
        <dbReference type="ARBA" id="ARBA00008017"/>
    </source>
</evidence>
<dbReference type="GO" id="GO:0008381">
    <property type="term" value="F:mechanosensitive monoatomic ion channel activity"/>
    <property type="evidence" value="ECO:0000318"/>
    <property type="project" value="GO_Central"/>
</dbReference>
<evidence type="ECO:0000256" key="4">
    <source>
        <dbReference type="ARBA" id="ARBA00022692"/>
    </source>
</evidence>
<dbReference type="OMA" id="NRNISAW"/>
<feature type="region of interest" description="Disordered" evidence="8">
    <location>
        <begin position="243"/>
        <end position="263"/>
    </location>
</feature>
<dbReference type="FunCoup" id="A0A804L2Y0">
    <property type="interactions" value="201"/>
</dbReference>
<dbReference type="InterPro" id="IPR010920">
    <property type="entry name" value="LSM_dom_sf"/>
</dbReference>
<evidence type="ECO:0000256" key="6">
    <source>
        <dbReference type="ARBA" id="ARBA00023136"/>
    </source>
</evidence>
<sequence length="934" mass="105851">MDSLSRSFKSHGSHKYTSSRTFSYELEERPILLDNDDSDHHGEVVVKIDGNSHDAGIFDQHSPLPDRSSSNSDGIRVWRDSSYEFWNEDGSDGHTAAARGGGNNSGGFSFKNPEAESAEDPPSRLIRTFLCNQRASGAELTLDIDLDMEELKKQSSSPSSISGSKELRVSFQAPSAETHLYRSSSNDDDDDEDDDGANLRRRKPSASPSLGHDEGDGAEVLRCTSNASICRNSTMLHAKTRSRLMDPVPPPTGTPSAAGNDEIPKSGMFPKSGQLRSGPIKSGFLSKSLRLDEDDEDPFMDDDIPEQFKRADFSWITVLQWLSLFLIIAALACSLALHHLKRMTLLDLHLWRWLLLLFVLICGRLVSGWFIRLIVLGIEGNFLLRKRVLYFVYSLRKPVQNCLWLGLVLLSWQCMFDNKMKRRTTSNVPPYVTKVLFCLLIATGFRLVKTLLVKVLASSFHVSTYFDRIQESLFNQYVIETLSGPPLIEIQNIRDDEDRMMAEVQKLQNAGARISKELQAAALTNRSGRVIGSGPIQRSSARMGRSVKVTGVKHQEEGITIDELHKLNPKNISAWRMKKLVRIVRRGTLTTLDEQALQGSGDDDSLMQIRSEYEAKAAARNIFKNVARPGAKYIYLVDLMRFMNEDEAIKTMSLFEGAQEKNRVNRKSLKNWVINAFRERRALSLTLNDTKTAVNKLHQMANIVVGIIVIGLWLLILGIATTHFFVLLSSQILVAVFIFGNTLKMIFEAIIFLFVVHPYDVGDRCEVDGVQMIVEEMNILTTVFLRYDNQKITYPNSLLATLPIGNFYRSPDMGESIDFCVHVATPVEKIAVMRERIIGYMENKTEHWYPNPSVVLRDVDDMNRLRVSIWMRHRINFQDMGEKWTRRELVLQEMIKVLRELDIEYRLLPVDLNVRNMPTANSARLPSTWATFNC</sequence>
<feature type="transmembrane region" description="Helical" evidence="9">
    <location>
        <begin position="350"/>
        <end position="378"/>
    </location>
</feature>
<feature type="transmembrane region" description="Helical" evidence="9">
    <location>
        <begin position="398"/>
        <end position="416"/>
    </location>
</feature>
<organism evidence="12 13">
    <name type="scientific">Musa acuminata subsp. malaccensis</name>
    <name type="common">Wild banana</name>
    <name type="synonym">Musa malaccensis</name>
    <dbReference type="NCBI Taxonomy" id="214687"/>
    <lineage>
        <taxon>Eukaryota</taxon>
        <taxon>Viridiplantae</taxon>
        <taxon>Streptophyta</taxon>
        <taxon>Embryophyta</taxon>
        <taxon>Tracheophyta</taxon>
        <taxon>Spermatophyta</taxon>
        <taxon>Magnoliopsida</taxon>
        <taxon>Liliopsida</taxon>
        <taxon>Zingiberales</taxon>
        <taxon>Musaceae</taxon>
        <taxon>Musa</taxon>
    </lineage>
</organism>
<reference evidence="11" key="1">
    <citation type="submission" date="2021-03" db="EMBL/GenBank/DDBJ databases">
        <authorList>
            <consortium name="Genoscope - CEA"/>
            <person name="William W."/>
        </authorList>
    </citation>
    <scope>NUCLEOTIDE SEQUENCE</scope>
    <source>
        <strain evidence="11">Doubled-haploid Pahang</strain>
    </source>
</reference>
<dbReference type="GO" id="GO:0050982">
    <property type="term" value="P:detection of mechanical stimulus"/>
    <property type="evidence" value="ECO:0007669"/>
    <property type="project" value="UniProtKB-ARBA"/>
</dbReference>
<keyword evidence="3" id="KW-0813">Transport</keyword>
<dbReference type="Proteomes" id="UP000012960">
    <property type="component" value="Unplaced"/>
</dbReference>
<dbReference type="PIRSF" id="PIRSF017209">
    <property type="entry name" value="Memb_At2g17000_prd"/>
    <property type="match status" value="1"/>
</dbReference>
<evidence type="ECO:0000256" key="5">
    <source>
        <dbReference type="ARBA" id="ARBA00022989"/>
    </source>
</evidence>
<dbReference type="OrthoDB" id="544685at2759"/>
<dbReference type="InterPro" id="IPR023408">
    <property type="entry name" value="MscS_beta-dom_sf"/>
</dbReference>
<dbReference type="Pfam" id="PF00924">
    <property type="entry name" value="MS_channel_2nd"/>
    <property type="match status" value="1"/>
</dbReference>
<keyword evidence="13" id="KW-1185">Reference proteome</keyword>
<feature type="region of interest" description="Disordered" evidence="8">
    <location>
        <begin position="54"/>
        <end position="73"/>
    </location>
</feature>
<dbReference type="EnsemblPlants" id="Ma11_t01140.1">
    <property type="protein sequence ID" value="Ma11_p01140.1"/>
    <property type="gene ID" value="Ma11_g01140"/>
</dbReference>
<dbReference type="InterPro" id="IPR006685">
    <property type="entry name" value="MscS_channel_2nd"/>
</dbReference>
<reference evidence="12" key="2">
    <citation type="submission" date="2021-05" db="UniProtKB">
        <authorList>
            <consortium name="EnsemblPlants"/>
        </authorList>
    </citation>
    <scope>IDENTIFICATION</scope>
    <source>
        <strain evidence="12">subsp. malaccensis</strain>
    </source>
</reference>
<feature type="region of interest" description="Disordered" evidence="8">
    <location>
        <begin position="89"/>
        <end position="123"/>
    </location>
</feature>
<keyword evidence="6 7" id="KW-0472">Membrane</keyword>
<dbReference type="PANTHER" id="PTHR31618:SF1">
    <property type="entry name" value="EF-HAND DOMAIN-CONTAINING PROTEIN"/>
    <property type="match status" value="1"/>
</dbReference>
<evidence type="ECO:0000259" key="10">
    <source>
        <dbReference type="Pfam" id="PF00924"/>
    </source>
</evidence>
<dbReference type="EMBL" id="HG996475">
    <property type="protein sequence ID" value="CAG1863203.1"/>
    <property type="molecule type" value="Genomic_DNA"/>
</dbReference>
<dbReference type="InterPro" id="IPR016688">
    <property type="entry name" value="MscS-like_plants/fungi"/>
</dbReference>
<keyword evidence="5 9" id="KW-1133">Transmembrane helix</keyword>
<evidence type="ECO:0000256" key="3">
    <source>
        <dbReference type="ARBA" id="ARBA00022448"/>
    </source>
</evidence>
<evidence type="ECO:0000313" key="12">
    <source>
        <dbReference type="EnsemblPlants" id="Ma11_p01140.1"/>
    </source>
</evidence>
<evidence type="ECO:0000313" key="11">
    <source>
        <dbReference type="EMBL" id="CAG1863203.1"/>
    </source>
</evidence>